<dbReference type="Proteomes" id="UP001321473">
    <property type="component" value="Unassembled WGS sequence"/>
</dbReference>
<keyword evidence="2" id="KW-1185">Reference proteome</keyword>
<reference evidence="1 2" key="1">
    <citation type="journal article" date="2023" name="Arcadia Sci">
        <title>De novo assembly of a long-read Amblyomma americanum tick genome.</title>
        <authorList>
            <person name="Chou S."/>
            <person name="Poskanzer K.E."/>
            <person name="Rollins M."/>
            <person name="Thuy-Boun P.S."/>
        </authorList>
    </citation>
    <scope>NUCLEOTIDE SEQUENCE [LARGE SCALE GENOMIC DNA]</scope>
    <source>
        <strain evidence="1">F_SG_1</strain>
        <tissue evidence="1">Salivary glands</tissue>
    </source>
</reference>
<evidence type="ECO:0000313" key="2">
    <source>
        <dbReference type="Proteomes" id="UP001321473"/>
    </source>
</evidence>
<dbReference type="EMBL" id="JARKHS020035654">
    <property type="protein sequence ID" value="KAK8757025.1"/>
    <property type="molecule type" value="Genomic_DNA"/>
</dbReference>
<protein>
    <submittedName>
        <fullName evidence="1">Uncharacterized protein</fullName>
    </submittedName>
</protein>
<evidence type="ECO:0000313" key="1">
    <source>
        <dbReference type="EMBL" id="KAK8757025.1"/>
    </source>
</evidence>
<accession>A0AAQ4D3I5</accession>
<proteinExistence type="predicted"/>
<gene>
    <name evidence="1" type="ORF">V5799_000271</name>
</gene>
<sequence>MYDTSSHTLMQLTKRLAKKTYTRLLRKVQQEDELEKIFRTWQLWIFRGLPFYHMVRMGSGYVGCCSEGALMAGGLLTC</sequence>
<comment type="caution">
    <text evidence="1">The sequence shown here is derived from an EMBL/GenBank/DDBJ whole genome shotgun (WGS) entry which is preliminary data.</text>
</comment>
<name>A0AAQ4D3I5_AMBAM</name>
<organism evidence="1 2">
    <name type="scientific">Amblyomma americanum</name>
    <name type="common">Lone star tick</name>
    <dbReference type="NCBI Taxonomy" id="6943"/>
    <lineage>
        <taxon>Eukaryota</taxon>
        <taxon>Metazoa</taxon>
        <taxon>Ecdysozoa</taxon>
        <taxon>Arthropoda</taxon>
        <taxon>Chelicerata</taxon>
        <taxon>Arachnida</taxon>
        <taxon>Acari</taxon>
        <taxon>Parasitiformes</taxon>
        <taxon>Ixodida</taxon>
        <taxon>Ixodoidea</taxon>
        <taxon>Ixodidae</taxon>
        <taxon>Amblyomminae</taxon>
        <taxon>Amblyomma</taxon>
    </lineage>
</organism>
<dbReference type="AlphaFoldDB" id="A0AAQ4D3I5"/>